<dbReference type="Pfam" id="PF21547">
    <property type="entry name" value="TTI1"/>
    <property type="match status" value="1"/>
</dbReference>
<dbReference type="InterPro" id="IPR016024">
    <property type="entry name" value="ARM-type_fold"/>
</dbReference>
<dbReference type="SUPFAM" id="SSF48371">
    <property type="entry name" value="ARM repeat"/>
    <property type="match status" value="1"/>
</dbReference>
<reference evidence="4" key="2">
    <citation type="submission" date="2023-05" db="EMBL/GenBank/DDBJ databases">
        <authorList>
            <consortium name="Lawrence Berkeley National Laboratory"/>
            <person name="Steindorff A."/>
            <person name="Hensen N."/>
            <person name="Bonometti L."/>
            <person name="Westerberg I."/>
            <person name="Brannstrom I.O."/>
            <person name="Guillou S."/>
            <person name="Cros-Aarteil S."/>
            <person name="Calhoun S."/>
            <person name="Haridas S."/>
            <person name="Kuo A."/>
            <person name="Mondo S."/>
            <person name="Pangilinan J."/>
            <person name="Riley R."/>
            <person name="Labutti K."/>
            <person name="Andreopoulos B."/>
            <person name="Lipzen A."/>
            <person name="Chen C."/>
            <person name="Yanf M."/>
            <person name="Daum C."/>
            <person name="Ng V."/>
            <person name="Clum A."/>
            <person name="Ohm R."/>
            <person name="Martin F."/>
            <person name="Silar P."/>
            <person name="Natvig D."/>
            <person name="Lalanne C."/>
            <person name="Gautier V."/>
            <person name="Ament-Velasquez S.L."/>
            <person name="Kruys A."/>
            <person name="Hutchinson M.I."/>
            <person name="Powell A.J."/>
            <person name="Barry K."/>
            <person name="Miller A.N."/>
            <person name="Grigoriev I.V."/>
            <person name="Debuchy R."/>
            <person name="Gladieux P."/>
            <person name="Thoren M.H."/>
            <person name="Johannesson H."/>
        </authorList>
    </citation>
    <scope>NUCLEOTIDE SEQUENCE</scope>
    <source>
        <strain evidence="4">CBS 359.72</strain>
    </source>
</reference>
<feature type="compositionally biased region" description="Acidic residues" evidence="1">
    <location>
        <begin position="817"/>
        <end position="826"/>
    </location>
</feature>
<dbReference type="GO" id="GO:0005737">
    <property type="term" value="C:cytoplasm"/>
    <property type="evidence" value="ECO:0007669"/>
    <property type="project" value="TreeGrafter"/>
</dbReference>
<dbReference type="PIRSF" id="PIRSF005250">
    <property type="entry name" value="UCP005250"/>
    <property type="match status" value="1"/>
</dbReference>
<dbReference type="AlphaFoldDB" id="A0AAN7D304"/>
<dbReference type="InterPro" id="IPR057567">
    <property type="entry name" value="TPR_TTI1_C"/>
</dbReference>
<gene>
    <name evidence="4" type="ORF">C7999DRAFT_36866</name>
</gene>
<dbReference type="Proteomes" id="UP001303647">
    <property type="component" value="Unassembled WGS sequence"/>
</dbReference>
<dbReference type="InterPro" id="IPR016441">
    <property type="entry name" value="Tti1"/>
</dbReference>
<feature type="domain" description="TTI1 N-terminal TPR" evidence="2">
    <location>
        <begin position="14"/>
        <end position="358"/>
    </location>
</feature>
<keyword evidence="5" id="KW-1185">Reference proteome</keyword>
<comment type="caution">
    <text evidence="4">The sequence shown here is derived from an EMBL/GenBank/DDBJ whole genome shotgun (WGS) entry which is preliminary data.</text>
</comment>
<organism evidence="4 5">
    <name type="scientific">Corynascus novoguineensis</name>
    <dbReference type="NCBI Taxonomy" id="1126955"/>
    <lineage>
        <taxon>Eukaryota</taxon>
        <taxon>Fungi</taxon>
        <taxon>Dikarya</taxon>
        <taxon>Ascomycota</taxon>
        <taxon>Pezizomycotina</taxon>
        <taxon>Sordariomycetes</taxon>
        <taxon>Sordariomycetidae</taxon>
        <taxon>Sordariales</taxon>
        <taxon>Chaetomiaceae</taxon>
        <taxon>Corynascus</taxon>
    </lineage>
</organism>
<name>A0AAN7D304_9PEZI</name>
<dbReference type="Pfam" id="PF24181">
    <property type="entry name" value="TPR_TTI1_C"/>
    <property type="match status" value="1"/>
</dbReference>
<proteinExistence type="predicted"/>
<dbReference type="InterPro" id="IPR049362">
    <property type="entry name" value="TTI1_rpt"/>
</dbReference>
<evidence type="ECO:0000259" key="3">
    <source>
        <dbReference type="Pfam" id="PF24181"/>
    </source>
</evidence>
<dbReference type="InterPro" id="IPR057566">
    <property type="entry name" value="TPR_TTI1_N"/>
</dbReference>
<reference evidence="4" key="1">
    <citation type="journal article" date="2023" name="Mol. Phylogenet. Evol.">
        <title>Genome-scale phylogeny and comparative genomics of the fungal order Sordariales.</title>
        <authorList>
            <person name="Hensen N."/>
            <person name="Bonometti L."/>
            <person name="Westerberg I."/>
            <person name="Brannstrom I.O."/>
            <person name="Guillou S."/>
            <person name="Cros-Aarteil S."/>
            <person name="Calhoun S."/>
            <person name="Haridas S."/>
            <person name="Kuo A."/>
            <person name="Mondo S."/>
            <person name="Pangilinan J."/>
            <person name="Riley R."/>
            <person name="LaButti K."/>
            <person name="Andreopoulos B."/>
            <person name="Lipzen A."/>
            <person name="Chen C."/>
            <person name="Yan M."/>
            <person name="Daum C."/>
            <person name="Ng V."/>
            <person name="Clum A."/>
            <person name="Steindorff A."/>
            <person name="Ohm R.A."/>
            <person name="Martin F."/>
            <person name="Silar P."/>
            <person name="Natvig D.O."/>
            <person name="Lalanne C."/>
            <person name="Gautier V."/>
            <person name="Ament-Velasquez S.L."/>
            <person name="Kruys A."/>
            <person name="Hutchinson M.I."/>
            <person name="Powell A.J."/>
            <person name="Barry K."/>
            <person name="Miller A.N."/>
            <person name="Grigoriev I.V."/>
            <person name="Debuchy R."/>
            <person name="Gladieux P."/>
            <person name="Hiltunen Thoren M."/>
            <person name="Johannesson H."/>
        </authorList>
    </citation>
    <scope>NUCLEOTIDE SEQUENCE</scope>
    <source>
        <strain evidence="4">CBS 359.72</strain>
    </source>
</reference>
<dbReference type="FunFam" id="1.25.10.10:FF:001401">
    <property type="entry name" value="Uncharacterized protein"/>
    <property type="match status" value="1"/>
</dbReference>
<dbReference type="Gene3D" id="1.25.10.10">
    <property type="entry name" value="Leucine-rich Repeat Variant"/>
    <property type="match status" value="2"/>
</dbReference>
<feature type="region of interest" description="Disordered" evidence="1">
    <location>
        <begin position="779"/>
        <end position="842"/>
    </location>
</feature>
<feature type="compositionally biased region" description="Basic and acidic residues" evidence="1">
    <location>
        <begin position="832"/>
        <end position="842"/>
    </location>
</feature>
<dbReference type="EMBL" id="MU857601">
    <property type="protein sequence ID" value="KAK4252356.1"/>
    <property type="molecule type" value="Genomic_DNA"/>
</dbReference>
<evidence type="ECO:0000259" key="2">
    <source>
        <dbReference type="Pfam" id="PF24173"/>
    </source>
</evidence>
<accession>A0AAN7D304</accession>
<sequence length="1131" mass="122922">MATRSPFSQRTEFFQQLKKVCVPLSQLALSPKDKVVDSKEVLRLLDSLINIWTAQANEDASILDDKLADYVFFPLSHVLKGRDRYSMRVIEAVIRLLRLLVQHGWKAKALPQLFQQLLIFLTFVIGGVPGQPKKEVPEETIVEGFRTLTALVSIAEPSHLTTQSAESASRSETILALELSVTVMLEGTTDGPIPAIQLEAVQCLRAVFTTIRNHAVLAQILPGTVSALTKVLSPPQANQTQRRVLLESLDVLKLVLVNVLGDIRVRSLLKELQTSSKSDPDATAEQKNPAAPGVLTPSWLRATVSQLKIALSAVLKLRAHESEQIQSALHRFCIALLDECHSSLADCQTILVETAVMLEDPETTQSHLQTTLQDLASVYPKLGDGIKSALYNWITGLPRVMQSSDERVRQLAIRSILRGSKLAAALHMDSSTLDDALGDSLRDSIITLIKSSKQPKIVDYVGVDLPASGGLVTSGTELATYRPVLLDLEGQKNTRKEIHSLIFYLGSAVQQVKVATTMLGYVRDSEGVERIASFWLSFELLKATYAQSSDVDELLDLSSLGESRHQEDAFRELYDFSASVLAAHSDSIETDWQLEAIALEVTAFAASRLKSNFLPELIDVLYPVTTFLGSQVPQLRAHSITTLNVIAASCGYESVSDLIVDNADYMVNSISLRLNTFDISPASTKVLTMVIRLTGPRLLPFLDDIVAAIFAALENYHGYPVFVESLFSVLTEVVTQGVKSDMLLLEDGNTKPVNHRKQPPKSPGIPGILQTLTARLERAKRSTREEAEANTIPHPKQPWGTPKDQASSLLDKLTNPDADDEVDADADQTSTNDKDKDRDKPKTPTYALVAQIFSLTQHHLTSPAPALRRSLLDLVAKAGRALAPDENAFLPLVNAVWPVVLARLRDREPYVAAAACRALAALCEGAGDFLASRFRSEWFSGTGSSSAALSAWFRRAREEAAAARRSRRAVGSGMGGASLSFVGGGGARKGIGMTGDGEGILVPTREGVVGNGDGMRLVETSSSSFPSGSGGALGRFAQASQVWEAAVELLTAVVAHVRLEDDMFDDILELVVDVLPQHGELREALETVNADAVWLALYERGMVQERAPPVTEGFDFQFATLERGGSVKVGG</sequence>
<evidence type="ECO:0000313" key="5">
    <source>
        <dbReference type="Proteomes" id="UP001303647"/>
    </source>
</evidence>
<dbReference type="PANTHER" id="PTHR18460">
    <property type="entry name" value="TEL2 INTERACTING PROTEIN 1 TTI1 FAMILY MEMBER"/>
    <property type="match status" value="1"/>
</dbReference>
<evidence type="ECO:0000256" key="1">
    <source>
        <dbReference type="SAM" id="MobiDB-lite"/>
    </source>
</evidence>
<dbReference type="InterPro" id="IPR011989">
    <property type="entry name" value="ARM-like"/>
</dbReference>
<protein>
    <submittedName>
        <fullName evidence="4">Armadillo-type protein</fullName>
    </submittedName>
</protein>
<dbReference type="PANTHER" id="PTHR18460:SF3">
    <property type="entry name" value="TELO2-INTERACTING PROTEIN 1 HOMOLOG"/>
    <property type="match status" value="1"/>
</dbReference>
<evidence type="ECO:0000313" key="4">
    <source>
        <dbReference type="EMBL" id="KAK4252356.1"/>
    </source>
</evidence>
<feature type="domain" description="TTI1 C-terminal TPR" evidence="3">
    <location>
        <begin position="789"/>
        <end position="935"/>
    </location>
</feature>
<feature type="region of interest" description="Disordered" evidence="1">
    <location>
        <begin position="749"/>
        <end position="768"/>
    </location>
</feature>
<dbReference type="Pfam" id="PF24173">
    <property type="entry name" value="TPR_TTI1_N"/>
    <property type="match status" value="1"/>
</dbReference>
<dbReference type="InterPro" id="IPR052587">
    <property type="entry name" value="TELO2-interacting_protein_1"/>
</dbReference>